<name>A0ABU4R9W1_9FLAO</name>
<keyword evidence="2" id="KW-1185">Reference proteome</keyword>
<dbReference type="RefSeq" id="WP_230002050.1">
    <property type="nucleotide sequence ID" value="NZ_CP087134.1"/>
</dbReference>
<dbReference type="InterPro" id="IPR032331">
    <property type="entry name" value="DUF4856"/>
</dbReference>
<dbReference type="Proteomes" id="UP001273350">
    <property type="component" value="Unassembled WGS sequence"/>
</dbReference>
<dbReference type="EMBL" id="JAWXVI010000004">
    <property type="protein sequence ID" value="MDX6189349.1"/>
    <property type="molecule type" value="Genomic_DNA"/>
</dbReference>
<comment type="caution">
    <text evidence="1">The sequence shown here is derived from an EMBL/GenBank/DDBJ whole genome shotgun (WGS) entry which is preliminary data.</text>
</comment>
<dbReference type="Pfam" id="PF16148">
    <property type="entry name" value="DUF4856"/>
    <property type="match status" value="1"/>
</dbReference>
<evidence type="ECO:0000313" key="1">
    <source>
        <dbReference type="EMBL" id="MDX6189349.1"/>
    </source>
</evidence>
<protein>
    <submittedName>
        <fullName evidence="1">DUF4856 domain-containing protein</fullName>
    </submittedName>
</protein>
<dbReference type="PROSITE" id="PS51257">
    <property type="entry name" value="PROKAR_LIPOPROTEIN"/>
    <property type="match status" value="1"/>
</dbReference>
<reference evidence="1 2" key="1">
    <citation type="submission" date="2023-11" db="EMBL/GenBank/DDBJ databases">
        <title>Unpublished Manusciprt.</title>
        <authorList>
            <person name="Saticioglu I.B."/>
            <person name="Ay H."/>
            <person name="Ajmi N."/>
            <person name="Altun S."/>
            <person name="Duman M."/>
        </authorList>
    </citation>
    <scope>NUCLEOTIDE SEQUENCE [LARGE SCALE GENOMIC DNA]</scope>
    <source>
        <strain evidence="1 2">Fl-318</strain>
    </source>
</reference>
<gene>
    <name evidence="1" type="ORF">SGQ83_08330</name>
</gene>
<accession>A0ABU4R9W1</accession>
<proteinExistence type="predicted"/>
<evidence type="ECO:0000313" key="2">
    <source>
        <dbReference type="Proteomes" id="UP001273350"/>
    </source>
</evidence>
<organism evidence="1 2">
    <name type="scientific">Flavobacterium cupriresistens</name>
    <dbReference type="NCBI Taxonomy" id="2893885"/>
    <lineage>
        <taxon>Bacteria</taxon>
        <taxon>Pseudomonadati</taxon>
        <taxon>Bacteroidota</taxon>
        <taxon>Flavobacteriia</taxon>
        <taxon>Flavobacteriales</taxon>
        <taxon>Flavobacteriaceae</taxon>
        <taxon>Flavobacterium</taxon>
    </lineage>
</organism>
<sequence>MNVKKLILLGSFSTLMLTAVSCSNDDDNKPQEQGIAPYTVPATYTFTREGATSVDYSGQTTRLVMLDELGNYIKNAGTNGTVADKTFLSDMYSNKNARFTGAGLNGSGKQLKDKTAASKDYFVLNQGGGSSAEQVAVREVFENSFADAQAGTQGTTAAPGIAGVYLDGTSKRVFAANGMEPQQLLLKGLMGACLLDQILNNYLSTNKLDEASNKENNTKKVLEAGTKYTTMEHAWDEAYGYIYGTDNLTVTPNVFKYWSSYINQVNADADFNKTKAAIELAFRTGRAAIIANDYAVRDAQIAIIKTNLSIVPAVRAVYYLQDGKAKLTAGDQGAKALHSLSEGYGFIMSLRYTNKPGTNSPYFTKAEVDAMLAKLLSGTNGLWDIDGLSPKLDEISTQIATKFGFTVAQASKVN</sequence>